<evidence type="ECO:0000259" key="6">
    <source>
        <dbReference type="PROSITE" id="PS50071"/>
    </source>
</evidence>
<dbReference type="SUPFAM" id="SSF46689">
    <property type="entry name" value="Homeodomain-like"/>
    <property type="match status" value="1"/>
</dbReference>
<evidence type="ECO:0000256" key="3">
    <source>
        <dbReference type="ARBA" id="ARBA00023242"/>
    </source>
</evidence>
<evidence type="ECO:0000256" key="4">
    <source>
        <dbReference type="PROSITE-ProRule" id="PRU00108"/>
    </source>
</evidence>
<dbReference type="Gene3D" id="1.10.10.60">
    <property type="entry name" value="Homeodomain-like"/>
    <property type="match status" value="1"/>
</dbReference>
<dbReference type="InterPro" id="IPR008422">
    <property type="entry name" value="KN_HD"/>
</dbReference>
<keyword evidence="1 4" id="KW-0238">DNA-binding</keyword>
<dbReference type="Proteomes" id="UP001266305">
    <property type="component" value="Unassembled WGS sequence"/>
</dbReference>
<accession>A0ABQ9V1A9</accession>
<evidence type="ECO:0000256" key="5">
    <source>
        <dbReference type="SAM" id="MobiDB-lite"/>
    </source>
</evidence>
<reference evidence="7 8" key="1">
    <citation type="submission" date="2023-05" db="EMBL/GenBank/DDBJ databases">
        <title>B98-5 Cell Line De Novo Hybrid Assembly: An Optical Mapping Approach.</title>
        <authorList>
            <person name="Kananen K."/>
            <person name="Auerbach J.A."/>
            <person name="Kautto E."/>
            <person name="Blachly J.S."/>
        </authorList>
    </citation>
    <scope>NUCLEOTIDE SEQUENCE [LARGE SCALE GENOMIC DNA]</scope>
    <source>
        <strain evidence="7">B95-8</strain>
        <tissue evidence="7">Cell line</tissue>
    </source>
</reference>
<keyword evidence="3 4" id="KW-0539">Nucleus</keyword>
<keyword evidence="2 4" id="KW-0371">Homeobox</keyword>
<evidence type="ECO:0000313" key="7">
    <source>
        <dbReference type="EMBL" id="KAK2103070.1"/>
    </source>
</evidence>
<protein>
    <recommendedName>
        <fullName evidence="6">Homeobox domain-containing protein</fullName>
    </recommendedName>
</protein>
<feature type="DNA-binding region" description="Homeobox" evidence="4">
    <location>
        <begin position="9"/>
        <end position="35"/>
    </location>
</feature>
<sequence length="100" mass="11188">MLSHCAENLALETSLTPEQVYNWFANYRRRQRALPTHMEPAGQATAEDPGTREWGPDHLQPSGKPHVDSGFVDRPQWSGEWPNGPSFFVVGELISDKGQA</sequence>
<dbReference type="InterPro" id="IPR017970">
    <property type="entry name" value="Homeobox_CS"/>
</dbReference>
<comment type="caution">
    <text evidence="7">The sequence shown here is derived from an EMBL/GenBank/DDBJ whole genome shotgun (WGS) entry which is preliminary data.</text>
</comment>
<dbReference type="EMBL" id="JASSZA010000009">
    <property type="protein sequence ID" value="KAK2103070.1"/>
    <property type="molecule type" value="Genomic_DNA"/>
</dbReference>
<name>A0ABQ9V1A9_SAGOE</name>
<comment type="subcellular location">
    <subcellularLocation>
        <location evidence="4">Nucleus</location>
    </subcellularLocation>
</comment>
<dbReference type="InterPro" id="IPR001356">
    <property type="entry name" value="HD"/>
</dbReference>
<evidence type="ECO:0000256" key="2">
    <source>
        <dbReference type="ARBA" id="ARBA00023155"/>
    </source>
</evidence>
<feature type="region of interest" description="Disordered" evidence="5">
    <location>
        <begin position="36"/>
        <end position="74"/>
    </location>
</feature>
<dbReference type="Pfam" id="PF05920">
    <property type="entry name" value="Homeobox_KN"/>
    <property type="match status" value="1"/>
</dbReference>
<organism evidence="7 8">
    <name type="scientific">Saguinus oedipus</name>
    <name type="common">Cotton-top tamarin</name>
    <name type="synonym">Oedipomidas oedipus</name>
    <dbReference type="NCBI Taxonomy" id="9490"/>
    <lineage>
        <taxon>Eukaryota</taxon>
        <taxon>Metazoa</taxon>
        <taxon>Chordata</taxon>
        <taxon>Craniata</taxon>
        <taxon>Vertebrata</taxon>
        <taxon>Euteleostomi</taxon>
        <taxon>Mammalia</taxon>
        <taxon>Eutheria</taxon>
        <taxon>Euarchontoglires</taxon>
        <taxon>Primates</taxon>
        <taxon>Haplorrhini</taxon>
        <taxon>Platyrrhini</taxon>
        <taxon>Cebidae</taxon>
        <taxon>Callitrichinae</taxon>
        <taxon>Saguinus</taxon>
    </lineage>
</organism>
<evidence type="ECO:0000256" key="1">
    <source>
        <dbReference type="ARBA" id="ARBA00023125"/>
    </source>
</evidence>
<dbReference type="InterPro" id="IPR009057">
    <property type="entry name" value="Homeodomain-like_sf"/>
</dbReference>
<dbReference type="PROSITE" id="PS00027">
    <property type="entry name" value="HOMEOBOX_1"/>
    <property type="match status" value="1"/>
</dbReference>
<gene>
    <name evidence="7" type="ORF">P7K49_020737</name>
</gene>
<keyword evidence="8" id="KW-1185">Reference proteome</keyword>
<dbReference type="PROSITE" id="PS50071">
    <property type="entry name" value="HOMEOBOX_2"/>
    <property type="match status" value="1"/>
</dbReference>
<dbReference type="CDD" id="cd00086">
    <property type="entry name" value="homeodomain"/>
    <property type="match status" value="1"/>
</dbReference>
<proteinExistence type="predicted"/>
<feature type="domain" description="Homeobox" evidence="6">
    <location>
        <begin position="7"/>
        <end position="34"/>
    </location>
</feature>
<evidence type="ECO:0000313" key="8">
    <source>
        <dbReference type="Proteomes" id="UP001266305"/>
    </source>
</evidence>